<dbReference type="PIRSF" id="PIRSF005902">
    <property type="entry name" value="DNase_TatD"/>
    <property type="match status" value="1"/>
</dbReference>
<evidence type="ECO:0000256" key="4">
    <source>
        <dbReference type="PIRSR" id="PIRSR005902-1"/>
    </source>
</evidence>
<dbReference type="GO" id="GO:0005829">
    <property type="term" value="C:cytosol"/>
    <property type="evidence" value="ECO:0007669"/>
    <property type="project" value="TreeGrafter"/>
</dbReference>
<feature type="binding site" evidence="4">
    <location>
        <position position="202"/>
    </location>
    <ligand>
        <name>a divalent metal cation</name>
        <dbReference type="ChEBI" id="CHEBI:60240"/>
        <label>1</label>
    </ligand>
</feature>
<feature type="binding site" evidence="4">
    <location>
        <position position="7"/>
    </location>
    <ligand>
        <name>a divalent metal cation</name>
        <dbReference type="ChEBI" id="CHEBI:60240"/>
        <label>1</label>
    </ligand>
</feature>
<feature type="binding site" evidence="4">
    <location>
        <position position="93"/>
    </location>
    <ligand>
        <name>a divalent metal cation</name>
        <dbReference type="ChEBI" id="CHEBI:60240"/>
        <label>1</label>
    </ligand>
</feature>
<dbReference type="PANTHER" id="PTHR46124:SF3">
    <property type="entry name" value="HYDROLASE"/>
    <property type="match status" value="1"/>
</dbReference>
<dbReference type="FunFam" id="3.20.20.140:FF:000005">
    <property type="entry name" value="TatD family hydrolase"/>
    <property type="match status" value="1"/>
</dbReference>
<dbReference type="KEGG" id="tdu:QJT80_00375"/>
<dbReference type="SUPFAM" id="SSF51556">
    <property type="entry name" value="Metallo-dependent hydrolases"/>
    <property type="match status" value="1"/>
</dbReference>
<feature type="binding site" evidence="4">
    <location>
        <position position="129"/>
    </location>
    <ligand>
        <name>a divalent metal cation</name>
        <dbReference type="ChEBI" id="CHEBI:60240"/>
        <label>2</label>
    </ligand>
</feature>
<dbReference type="InterPro" id="IPR001130">
    <property type="entry name" value="TatD-like"/>
</dbReference>
<protein>
    <submittedName>
        <fullName evidence="5">TatD family hydrolase</fullName>
        <ecNumber evidence="5">3.1.-.-</ecNumber>
    </submittedName>
</protein>
<evidence type="ECO:0000313" key="5">
    <source>
        <dbReference type="EMBL" id="WGZ90940.1"/>
    </source>
</evidence>
<dbReference type="GO" id="GO:0046872">
    <property type="term" value="F:metal ion binding"/>
    <property type="evidence" value="ECO:0007669"/>
    <property type="project" value="UniProtKB-KW"/>
</dbReference>
<dbReference type="PANTHER" id="PTHR46124">
    <property type="entry name" value="D-AMINOACYL-TRNA DEACYLASE"/>
    <property type="match status" value="1"/>
</dbReference>
<dbReference type="GO" id="GO:0016788">
    <property type="term" value="F:hydrolase activity, acting on ester bonds"/>
    <property type="evidence" value="ECO:0007669"/>
    <property type="project" value="InterPro"/>
</dbReference>
<feature type="binding site" evidence="4">
    <location>
        <position position="9"/>
    </location>
    <ligand>
        <name>a divalent metal cation</name>
        <dbReference type="ChEBI" id="CHEBI:60240"/>
        <label>1</label>
    </ligand>
</feature>
<sequence length="254" mass="28287">MRFIDTHCHYDDPEFDPDRAALTQAAQALGVSDLVLPAITAATWGRLQALCERSPQLHASYGLHPIYLAEHQPAHLTQLREWLMRERPVAVGECGLDFYLPELNVQQQTDLFVAQLKLAREFDLPVIVHARRSLDAVLQQLRKFPGLSGVVHSFAGSLQQADTLIKLGFYLGVGGTCTYERANKLRNVLTTVALETLVLETDAPDQPDSQWRGKRNDPTRLPVIAQALADLRQSDLVTIADVTTANAKRLFNLT</sequence>
<keyword evidence="3 5" id="KW-0378">Hydrolase</keyword>
<dbReference type="Gene3D" id="3.20.20.140">
    <property type="entry name" value="Metal-dependent hydrolases"/>
    <property type="match status" value="1"/>
</dbReference>
<evidence type="ECO:0000256" key="3">
    <source>
        <dbReference type="ARBA" id="ARBA00022801"/>
    </source>
</evidence>
<dbReference type="Pfam" id="PF01026">
    <property type="entry name" value="TatD_DNase"/>
    <property type="match status" value="1"/>
</dbReference>
<dbReference type="CDD" id="cd01310">
    <property type="entry name" value="TatD_DNAse"/>
    <property type="match status" value="1"/>
</dbReference>
<dbReference type="AlphaFoldDB" id="A0AA95H7K3"/>
<keyword evidence="2 4" id="KW-0479">Metal-binding</keyword>
<gene>
    <name evidence="5" type="ORF">QJT80_00375</name>
</gene>
<dbReference type="InterPro" id="IPR032466">
    <property type="entry name" value="Metal_Hydrolase"/>
</dbReference>
<reference evidence="5" key="1">
    <citation type="journal article" date="2023" name="Int. J. Mol. Sci.">
        <title>Metagenomics Revealed a New Genus 'Candidatus Thiocaldithrix dubininis' gen. nov., sp. nov. and a New Species 'Candidatus Thiothrix putei' sp. nov. in the Family Thiotrichaceae, Some Members of Which Have Traits of Both Na+- and H+-Motive Energetics.</title>
        <authorList>
            <person name="Ravin N.V."/>
            <person name="Muntyan M.S."/>
            <person name="Smolyakov D.D."/>
            <person name="Rudenko T.S."/>
            <person name="Beletsky A.V."/>
            <person name="Mardanov A.V."/>
            <person name="Grabovich M.Y."/>
        </authorList>
    </citation>
    <scope>NUCLEOTIDE SEQUENCE</scope>
    <source>
        <strain evidence="5">GKL-01</strain>
    </source>
</reference>
<name>A0AA95H7K3_9GAMM</name>
<organism evidence="5">
    <name type="scientific">Candidatus Thiocaldithrix dubininis</name>
    <dbReference type="NCBI Taxonomy" id="3080823"/>
    <lineage>
        <taxon>Bacteria</taxon>
        <taxon>Pseudomonadati</taxon>
        <taxon>Pseudomonadota</taxon>
        <taxon>Gammaproteobacteria</taxon>
        <taxon>Thiotrichales</taxon>
        <taxon>Thiotrichaceae</taxon>
        <taxon>Candidatus Thiocaldithrix</taxon>
    </lineage>
</organism>
<dbReference type="EC" id="3.1.-.-" evidence="5"/>
<evidence type="ECO:0000256" key="2">
    <source>
        <dbReference type="ARBA" id="ARBA00022723"/>
    </source>
</evidence>
<reference evidence="5" key="2">
    <citation type="submission" date="2023-04" db="EMBL/GenBank/DDBJ databases">
        <authorList>
            <person name="Beletskiy A.V."/>
            <person name="Mardanov A.V."/>
            <person name="Ravin N.V."/>
        </authorList>
    </citation>
    <scope>NUCLEOTIDE SEQUENCE</scope>
    <source>
        <strain evidence="5">GKL-01</strain>
    </source>
</reference>
<proteinExistence type="inferred from homology"/>
<dbReference type="EMBL" id="CP124755">
    <property type="protein sequence ID" value="WGZ90940.1"/>
    <property type="molecule type" value="Genomic_DNA"/>
</dbReference>
<evidence type="ECO:0000256" key="1">
    <source>
        <dbReference type="ARBA" id="ARBA00009275"/>
    </source>
</evidence>
<accession>A0AA95H7K3</accession>
<feature type="binding site" evidence="4">
    <location>
        <position position="152"/>
    </location>
    <ligand>
        <name>a divalent metal cation</name>
        <dbReference type="ChEBI" id="CHEBI:60240"/>
        <label>2</label>
    </ligand>
</feature>
<dbReference type="Proteomes" id="UP001300672">
    <property type="component" value="Chromosome"/>
</dbReference>
<comment type="similarity">
    <text evidence="1">Belongs to the metallo-dependent hydrolases superfamily. TatD-type hydrolase family.</text>
</comment>